<organism evidence="2">
    <name type="scientific">Solanum lycopersicum</name>
    <name type="common">Tomato</name>
    <name type="synonym">Lycopersicon esculentum</name>
    <dbReference type="NCBI Taxonomy" id="4081"/>
    <lineage>
        <taxon>Eukaryota</taxon>
        <taxon>Viridiplantae</taxon>
        <taxon>Streptophyta</taxon>
        <taxon>Embryophyta</taxon>
        <taxon>Tracheophyta</taxon>
        <taxon>Spermatophyta</taxon>
        <taxon>Magnoliopsida</taxon>
        <taxon>eudicotyledons</taxon>
        <taxon>Gunneridae</taxon>
        <taxon>Pentapetalae</taxon>
        <taxon>asterids</taxon>
        <taxon>lamiids</taxon>
        <taxon>Solanales</taxon>
        <taxon>Solanaceae</taxon>
        <taxon>Solanoideae</taxon>
        <taxon>Solaneae</taxon>
        <taxon>Solanum</taxon>
        <taxon>Solanum subgen. Lycopersicon</taxon>
    </lineage>
</organism>
<reference evidence="2" key="1">
    <citation type="journal article" date="2012" name="Nature">
        <title>The tomato genome sequence provides insights into fleshy fruit evolution.</title>
        <authorList>
            <consortium name="Tomato Genome Consortium"/>
        </authorList>
    </citation>
    <scope>NUCLEOTIDE SEQUENCE [LARGE SCALE GENOMIC DNA]</scope>
    <source>
        <strain evidence="2">cv. Heinz 1706</strain>
    </source>
</reference>
<dbReference type="Proteomes" id="UP000004994">
    <property type="component" value="Chromosome 10"/>
</dbReference>
<keyword evidence="1" id="KW-1133">Transmembrane helix</keyword>
<name>A0A3Q7IEJ9_SOLLC</name>
<dbReference type="PaxDb" id="4081-Solyc10g045530.1.1"/>
<dbReference type="EnsemblPlants" id="Solyc10g045530.1.1">
    <property type="protein sequence ID" value="Solyc10g045530.1.1.1"/>
    <property type="gene ID" value="Solyc10g045530.1"/>
</dbReference>
<evidence type="ECO:0000313" key="2">
    <source>
        <dbReference type="EnsemblPlants" id="Solyc10g045530.1.1.1"/>
    </source>
</evidence>
<dbReference type="Gramene" id="Solyc10g045530.1.1">
    <property type="protein sequence ID" value="Solyc10g045530.1.1.1"/>
    <property type="gene ID" value="Solyc10g045530.1"/>
</dbReference>
<reference evidence="2" key="2">
    <citation type="submission" date="2019-01" db="UniProtKB">
        <authorList>
            <consortium name="EnsemblPlants"/>
        </authorList>
    </citation>
    <scope>IDENTIFICATION</scope>
    <source>
        <strain evidence="2">cv. Heinz 1706</strain>
    </source>
</reference>
<sequence length="51" mass="6209">MSQYQIIFLFLLYLHKLFRIPHFLSLHVTLYLSIFTLCVFLNNFKNITNTK</sequence>
<evidence type="ECO:0000313" key="3">
    <source>
        <dbReference type="Proteomes" id="UP000004994"/>
    </source>
</evidence>
<feature type="transmembrane region" description="Helical" evidence="1">
    <location>
        <begin position="20"/>
        <end position="41"/>
    </location>
</feature>
<protein>
    <submittedName>
        <fullName evidence="2">Uncharacterized protein</fullName>
    </submittedName>
</protein>
<accession>A0A3Q7IEJ9</accession>
<keyword evidence="1" id="KW-0812">Transmembrane</keyword>
<dbReference type="AlphaFoldDB" id="A0A3Q7IEJ9"/>
<evidence type="ECO:0000256" key="1">
    <source>
        <dbReference type="SAM" id="Phobius"/>
    </source>
</evidence>
<proteinExistence type="predicted"/>
<dbReference type="InParanoid" id="A0A3Q7IEJ9"/>
<keyword evidence="3" id="KW-1185">Reference proteome</keyword>
<keyword evidence="1" id="KW-0472">Membrane</keyword>